<dbReference type="KEGG" id="adl:AURDEDRAFT_170755"/>
<organism evidence="2 3">
    <name type="scientific">Auricularia subglabra (strain TFB-10046 / SS5)</name>
    <name type="common">White-rot fungus</name>
    <name type="synonym">Auricularia delicata (strain TFB10046)</name>
    <dbReference type="NCBI Taxonomy" id="717982"/>
    <lineage>
        <taxon>Eukaryota</taxon>
        <taxon>Fungi</taxon>
        <taxon>Dikarya</taxon>
        <taxon>Basidiomycota</taxon>
        <taxon>Agaricomycotina</taxon>
        <taxon>Agaricomycetes</taxon>
        <taxon>Auriculariales</taxon>
        <taxon>Auriculariaceae</taxon>
        <taxon>Auricularia</taxon>
    </lineage>
</organism>
<dbReference type="eggNOG" id="ENOG502SM4C">
    <property type="taxonomic scope" value="Eukaryota"/>
</dbReference>
<dbReference type="OrthoDB" id="2638305at2759"/>
<feature type="region of interest" description="Disordered" evidence="1">
    <location>
        <begin position="757"/>
        <end position="809"/>
    </location>
</feature>
<gene>
    <name evidence="2" type="ORF">AURDEDRAFT_170755</name>
</gene>
<proteinExistence type="predicted"/>
<sequence length="1116" mass="123271">MSIFEPASIRAILCAAEPPAKRAEFQSKWNTSVEKRCKTWATFEKKRIDKLKSQSQGADTDSDDIPYARSDMQLRWMAEVVEYVNHVHSRTRVHGNAKSVNRPVLSDTIPLLGPRFVPPPPALVSSRRAAGELKPDAWYLRPLNIVHEFFFPDLRTCRVCGAGESRTSFEGWASSVPRRVHGVTMEEFALGQQLKCQQCRDRGNKPHSYALTSDAFWKAVSFDDVPATIPIFTKRCAMTRELFDIAVEQRLGSTASGFAETVRQLHLQRYFQDKREYVALVLAKTSTGTMDAFVRGRQTAPTPFSDPYDNAGYALCHASGDVLADIYLDFVKRTRKPESETYLRSLAGVSLSIDSTFKITNKATVVQAGSSQRERLLKGGLFSGINEKNEIVFWRFCQTQSNKEIEETLAGFERRRKLLGAPPVEQCASDNCCKVRSAIVSQLPGAHATLDIFHIVLRYTSRLLSTKATIYRPAVAKDVADALIKTHANARYNVVTEYWTKEEQEQRLTAVWAKWSRYEIWQSGAADTHREQMGHVRKGCVTRARSDLSSDGSRIEGSHKGWNSLNRTFTGGIESLEAQGHDLVLRKNLRIATKRDDASDFVASTFGSHHISLVNSTAADWNLIVHRVGSPMLSPAPILCYVDSNEQFGLVWAEYVALAPAIKREIAESFVLEAPEDVIELGGNAVCMSLAMLESALYLKAQPSGRKPNTQLAHLAPSSMPLQPIPPHQARSSLSQASHAPAQADVRDTVATIQGSNVPSHAMSAQQQSTSVNDPDSPPLSLLSPAANKRTATEPADEPPPKRACTTNLGSRTTAPAAIAPIFRPRAATSVQPQIDFQQPRASAPTIPAATITPVSQPPPLSRSGALFKAATGVSPDALRITGDDWFLFASLRVSQKLCTYNMTPSRLGEVTNMFNEQLVAKYGEMVVRKDPRAIMSTLSALEATVIARLNANDFMSKNNSETFWRHQCQSFEVMRRGQGTTRKAHTCKRCLKLMYPFGSGDPRNHARDCCSDGANVGYKDSVPYPQPPGVFVAGKRFNIPAFMGALSRLQNFVANGSDKPLEYARFQDLLGQRVQITSGTAYFRCFKDLIHEPAATSLEEVEGVPMLRLGTVGDL</sequence>
<dbReference type="AlphaFoldDB" id="J0D210"/>
<evidence type="ECO:0000256" key="1">
    <source>
        <dbReference type="SAM" id="MobiDB-lite"/>
    </source>
</evidence>
<feature type="compositionally biased region" description="Polar residues" evidence="1">
    <location>
        <begin position="757"/>
        <end position="774"/>
    </location>
</feature>
<accession>J0D210</accession>
<dbReference type="Proteomes" id="UP000006514">
    <property type="component" value="Unassembled WGS sequence"/>
</dbReference>
<dbReference type="InParanoid" id="J0D210"/>
<name>J0D210_AURST</name>
<reference evidence="3" key="1">
    <citation type="journal article" date="2012" name="Science">
        <title>The Paleozoic origin of enzymatic lignin decomposition reconstructed from 31 fungal genomes.</title>
        <authorList>
            <person name="Floudas D."/>
            <person name="Binder M."/>
            <person name="Riley R."/>
            <person name="Barry K."/>
            <person name="Blanchette R.A."/>
            <person name="Henrissat B."/>
            <person name="Martinez A.T."/>
            <person name="Otillar R."/>
            <person name="Spatafora J.W."/>
            <person name="Yadav J.S."/>
            <person name="Aerts A."/>
            <person name="Benoit I."/>
            <person name="Boyd A."/>
            <person name="Carlson A."/>
            <person name="Copeland A."/>
            <person name="Coutinho P.M."/>
            <person name="de Vries R.P."/>
            <person name="Ferreira P."/>
            <person name="Findley K."/>
            <person name="Foster B."/>
            <person name="Gaskell J."/>
            <person name="Glotzer D."/>
            <person name="Gorecki P."/>
            <person name="Heitman J."/>
            <person name="Hesse C."/>
            <person name="Hori C."/>
            <person name="Igarashi K."/>
            <person name="Jurgens J.A."/>
            <person name="Kallen N."/>
            <person name="Kersten P."/>
            <person name="Kohler A."/>
            <person name="Kuees U."/>
            <person name="Kumar T.K.A."/>
            <person name="Kuo A."/>
            <person name="LaButti K."/>
            <person name="Larrondo L.F."/>
            <person name="Lindquist E."/>
            <person name="Ling A."/>
            <person name="Lombard V."/>
            <person name="Lucas S."/>
            <person name="Lundell T."/>
            <person name="Martin R."/>
            <person name="McLaughlin D.J."/>
            <person name="Morgenstern I."/>
            <person name="Morin E."/>
            <person name="Murat C."/>
            <person name="Nagy L.G."/>
            <person name="Nolan M."/>
            <person name="Ohm R.A."/>
            <person name="Patyshakuliyeva A."/>
            <person name="Rokas A."/>
            <person name="Ruiz-Duenas F.J."/>
            <person name="Sabat G."/>
            <person name="Salamov A."/>
            <person name="Samejima M."/>
            <person name="Schmutz J."/>
            <person name="Slot J.C."/>
            <person name="St John F."/>
            <person name="Stenlid J."/>
            <person name="Sun H."/>
            <person name="Sun S."/>
            <person name="Syed K."/>
            <person name="Tsang A."/>
            <person name="Wiebenga A."/>
            <person name="Young D."/>
            <person name="Pisabarro A."/>
            <person name="Eastwood D.C."/>
            <person name="Martin F."/>
            <person name="Cullen D."/>
            <person name="Grigoriev I.V."/>
            <person name="Hibbett D.S."/>
        </authorList>
    </citation>
    <scope>NUCLEOTIDE SEQUENCE [LARGE SCALE GENOMIC DNA]</scope>
    <source>
        <strain evidence="3">TFB10046</strain>
    </source>
</reference>
<keyword evidence="3" id="KW-1185">Reference proteome</keyword>
<evidence type="ECO:0000313" key="3">
    <source>
        <dbReference type="Proteomes" id="UP000006514"/>
    </source>
</evidence>
<feature type="region of interest" description="Disordered" evidence="1">
    <location>
        <begin position="717"/>
        <end position="744"/>
    </location>
</feature>
<dbReference type="EMBL" id="JH687805">
    <property type="protein sequence ID" value="EJD40175.1"/>
    <property type="molecule type" value="Genomic_DNA"/>
</dbReference>
<dbReference type="OMA" id="MAVVDNC"/>
<evidence type="ECO:0000313" key="2">
    <source>
        <dbReference type="EMBL" id="EJD40175.1"/>
    </source>
</evidence>
<protein>
    <submittedName>
        <fullName evidence="2">Uncharacterized protein</fullName>
    </submittedName>
</protein>